<evidence type="ECO:0000256" key="2">
    <source>
        <dbReference type="ARBA" id="ARBA00022448"/>
    </source>
</evidence>
<comment type="subcellular location">
    <subcellularLocation>
        <location evidence="1 7">Cell membrane</location>
        <topology evidence="1 7">Multi-pass membrane protein</topology>
    </subcellularLocation>
</comment>
<dbReference type="InterPro" id="IPR000515">
    <property type="entry name" value="MetI-like"/>
</dbReference>
<feature type="transmembrane region" description="Helical" evidence="7">
    <location>
        <begin position="241"/>
        <end position="262"/>
    </location>
</feature>
<keyword evidence="6 7" id="KW-0472">Membrane</keyword>
<dbReference type="InterPro" id="IPR051393">
    <property type="entry name" value="ABC_transporter_permease"/>
</dbReference>
<dbReference type="SUPFAM" id="SSF161098">
    <property type="entry name" value="MetI-like"/>
    <property type="match status" value="1"/>
</dbReference>
<sequence>MNPLQETTAKPKMSDKQKLTAKRSSGAIQRKETLAGFLFVGPMLIGVTVLTLLPILATFALSLADWNFIAGFDGLKWVGFDNFERLAKDAAFLKSLKNNAYFLLTVPAYLAVSMFLAIMIDKHVYLKSYFKVAYFMPYISSIVAVAIVWQVLFHPSAGPVNQLLLALGIENPPKWIADPKYALPSLMMITVWTAIGFNMIVYIAGLQSIPRDLYEAADIDGANAWVKFKSITFPQLSSTSFFLLVTGIISTFKVFDLIAILTKGGPLSSTSMIVWYLYDTAFVNLKIGYASSMAVVLFACVLLITLLQWASQKKWVNY</sequence>
<evidence type="ECO:0000256" key="6">
    <source>
        <dbReference type="ARBA" id="ARBA00023136"/>
    </source>
</evidence>
<dbReference type="CDD" id="cd06261">
    <property type="entry name" value="TM_PBP2"/>
    <property type="match status" value="1"/>
</dbReference>
<dbReference type="Gene3D" id="1.10.3720.10">
    <property type="entry name" value="MetI-like"/>
    <property type="match status" value="1"/>
</dbReference>
<evidence type="ECO:0000259" key="9">
    <source>
        <dbReference type="PROSITE" id="PS50928"/>
    </source>
</evidence>
<dbReference type="EMBL" id="FONN01000010">
    <property type="protein sequence ID" value="SFE96815.1"/>
    <property type="molecule type" value="Genomic_DNA"/>
</dbReference>
<feature type="transmembrane region" description="Helical" evidence="7">
    <location>
        <begin position="181"/>
        <end position="204"/>
    </location>
</feature>
<comment type="similarity">
    <text evidence="7">Belongs to the binding-protein-dependent transport system permease family.</text>
</comment>
<gene>
    <name evidence="10" type="ORF">SAMN04487969_11074</name>
</gene>
<evidence type="ECO:0000313" key="10">
    <source>
        <dbReference type="EMBL" id="SFE96815.1"/>
    </source>
</evidence>
<dbReference type="Pfam" id="PF00528">
    <property type="entry name" value="BPD_transp_1"/>
    <property type="match status" value="1"/>
</dbReference>
<evidence type="ECO:0000256" key="8">
    <source>
        <dbReference type="SAM" id="MobiDB-lite"/>
    </source>
</evidence>
<dbReference type="PANTHER" id="PTHR30193">
    <property type="entry name" value="ABC TRANSPORTER PERMEASE PROTEIN"/>
    <property type="match status" value="1"/>
</dbReference>
<feature type="transmembrane region" description="Helical" evidence="7">
    <location>
        <begin position="132"/>
        <end position="152"/>
    </location>
</feature>
<dbReference type="GO" id="GO:0005886">
    <property type="term" value="C:plasma membrane"/>
    <property type="evidence" value="ECO:0007669"/>
    <property type="project" value="UniProtKB-SubCell"/>
</dbReference>
<dbReference type="Proteomes" id="UP000183410">
    <property type="component" value="Unassembled WGS sequence"/>
</dbReference>
<dbReference type="InterPro" id="IPR035906">
    <property type="entry name" value="MetI-like_sf"/>
</dbReference>
<dbReference type="PROSITE" id="PS50928">
    <property type="entry name" value="ABC_TM1"/>
    <property type="match status" value="1"/>
</dbReference>
<keyword evidence="2 7" id="KW-0813">Transport</keyword>
<organism evidence="10 11">
    <name type="scientific">Paenibacillus algorifonticola</name>
    <dbReference type="NCBI Taxonomy" id="684063"/>
    <lineage>
        <taxon>Bacteria</taxon>
        <taxon>Bacillati</taxon>
        <taxon>Bacillota</taxon>
        <taxon>Bacilli</taxon>
        <taxon>Bacillales</taxon>
        <taxon>Paenibacillaceae</taxon>
        <taxon>Paenibacillus</taxon>
    </lineage>
</organism>
<evidence type="ECO:0000256" key="3">
    <source>
        <dbReference type="ARBA" id="ARBA00022475"/>
    </source>
</evidence>
<keyword evidence="3" id="KW-1003">Cell membrane</keyword>
<keyword evidence="4 7" id="KW-0812">Transmembrane</keyword>
<name>A0A1I2EVD7_9BACL</name>
<keyword evidence="11" id="KW-1185">Reference proteome</keyword>
<protein>
    <submittedName>
        <fullName evidence="10">Multiple sugar transport system permease protein</fullName>
    </submittedName>
</protein>
<dbReference type="GO" id="GO:0055085">
    <property type="term" value="P:transmembrane transport"/>
    <property type="evidence" value="ECO:0007669"/>
    <property type="project" value="InterPro"/>
</dbReference>
<accession>A0A1I2EVD7</accession>
<evidence type="ECO:0000256" key="4">
    <source>
        <dbReference type="ARBA" id="ARBA00022692"/>
    </source>
</evidence>
<proteinExistence type="inferred from homology"/>
<evidence type="ECO:0000256" key="5">
    <source>
        <dbReference type="ARBA" id="ARBA00022989"/>
    </source>
</evidence>
<feature type="transmembrane region" description="Helical" evidence="7">
    <location>
        <begin position="287"/>
        <end position="310"/>
    </location>
</feature>
<keyword evidence="10" id="KW-0762">Sugar transport</keyword>
<keyword evidence="5 7" id="KW-1133">Transmembrane helix</keyword>
<evidence type="ECO:0000256" key="7">
    <source>
        <dbReference type="RuleBase" id="RU363032"/>
    </source>
</evidence>
<dbReference type="AlphaFoldDB" id="A0A1I2EVD7"/>
<feature type="transmembrane region" description="Helical" evidence="7">
    <location>
        <begin position="33"/>
        <end position="57"/>
    </location>
</feature>
<evidence type="ECO:0000256" key="1">
    <source>
        <dbReference type="ARBA" id="ARBA00004651"/>
    </source>
</evidence>
<evidence type="ECO:0000313" key="11">
    <source>
        <dbReference type="Proteomes" id="UP000183410"/>
    </source>
</evidence>
<reference evidence="11" key="1">
    <citation type="submission" date="2016-10" db="EMBL/GenBank/DDBJ databases">
        <authorList>
            <person name="Varghese N."/>
            <person name="Submissions S."/>
        </authorList>
    </citation>
    <scope>NUCLEOTIDE SEQUENCE [LARGE SCALE GENOMIC DNA]</scope>
    <source>
        <strain evidence="11">CGMCC 1.10223</strain>
    </source>
</reference>
<feature type="region of interest" description="Disordered" evidence="8">
    <location>
        <begin position="1"/>
        <end position="24"/>
    </location>
</feature>
<feature type="domain" description="ABC transmembrane type-1" evidence="9">
    <location>
        <begin position="95"/>
        <end position="308"/>
    </location>
</feature>
<dbReference type="PANTHER" id="PTHR30193:SF37">
    <property type="entry name" value="INNER MEMBRANE ABC TRANSPORTER PERMEASE PROTEIN YCJO"/>
    <property type="match status" value="1"/>
</dbReference>
<feature type="transmembrane region" description="Helical" evidence="7">
    <location>
        <begin position="100"/>
        <end position="120"/>
    </location>
</feature>